<keyword evidence="1" id="KW-0812">Transmembrane</keyword>
<protein>
    <recommendedName>
        <fullName evidence="2">B30.2/SPRY domain-containing protein</fullName>
    </recommendedName>
</protein>
<organism evidence="3 4">
    <name type="scientific">Liquidambar formosana</name>
    <name type="common">Formosan gum</name>
    <dbReference type="NCBI Taxonomy" id="63359"/>
    <lineage>
        <taxon>Eukaryota</taxon>
        <taxon>Viridiplantae</taxon>
        <taxon>Streptophyta</taxon>
        <taxon>Embryophyta</taxon>
        <taxon>Tracheophyta</taxon>
        <taxon>Spermatophyta</taxon>
        <taxon>Magnoliopsida</taxon>
        <taxon>eudicotyledons</taxon>
        <taxon>Gunneridae</taxon>
        <taxon>Pentapetalae</taxon>
        <taxon>Saxifragales</taxon>
        <taxon>Altingiaceae</taxon>
        <taxon>Liquidambar</taxon>
    </lineage>
</organism>
<dbReference type="InterPro" id="IPR043136">
    <property type="entry name" value="B30.2/SPRY_sf"/>
</dbReference>
<dbReference type="InterPro" id="IPR001870">
    <property type="entry name" value="B30.2/SPRY"/>
</dbReference>
<proteinExistence type="predicted"/>
<dbReference type="Gene3D" id="2.60.120.920">
    <property type="match status" value="1"/>
</dbReference>
<dbReference type="Proteomes" id="UP001415857">
    <property type="component" value="Unassembled WGS sequence"/>
</dbReference>
<dbReference type="SUPFAM" id="SSF49899">
    <property type="entry name" value="Concanavalin A-like lectins/glucanases"/>
    <property type="match status" value="1"/>
</dbReference>
<keyword evidence="1" id="KW-0472">Membrane</keyword>
<reference evidence="3 4" key="1">
    <citation type="journal article" date="2024" name="Plant J.">
        <title>Genome sequences and population genomics reveal climatic adaptation and genomic divergence between two closely related sweetgum species.</title>
        <authorList>
            <person name="Xu W.Q."/>
            <person name="Ren C.Q."/>
            <person name="Zhang X.Y."/>
            <person name="Comes H.P."/>
            <person name="Liu X.H."/>
            <person name="Li Y.G."/>
            <person name="Kettle C.J."/>
            <person name="Jalonen R."/>
            <person name="Gaisberger H."/>
            <person name="Ma Y.Z."/>
            <person name="Qiu Y.X."/>
        </authorList>
    </citation>
    <scope>NUCLEOTIDE SEQUENCE [LARGE SCALE GENOMIC DNA]</scope>
    <source>
        <strain evidence="3">Hangzhou</strain>
    </source>
</reference>
<dbReference type="InterPro" id="IPR013320">
    <property type="entry name" value="ConA-like_dom_sf"/>
</dbReference>
<evidence type="ECO:0000259" key="2">
    <source>
        <dbReference type="PROSITE" id="PS50188"/>
    </source>
</evidence>
<comment type="caution">
    <text evidence="3">The sequence shown here is derived from an EMBL/GenBank/DDBJ whole genome shotgun (WGS) entry which is preliminary data.</text>
</comment>
<feature type="domain" description="B30.2/SPRY" evidence="2">
    <location>
        <begin position="173"/>
        <end position="379"/>
    </location>
</feature>
<dbReference type="PANTHER" id="PTHR44991">
    <property type="entry name" value="IMMUNOGLOBULIN SUPERFAMILY MEMBER 5"/>
    <property type="match status" value="1"/>
</dbReference>
<keyword evidence="1" id="KW-1133">Transmembrane helix</keyword>
<dbReference type="Pfam" id="PF00622">
    <property type="entry name" value="SPRY"/>
    <property type="match status" value="1"/>
</dbReference>
<dbReference type="SMART" id="SM00449">
    <property type="entry name" value="SPRY"/>
    <property type="match status" value="1"/>
</dbReference>
<keyword evidence="4" id="KW-1185">Reference proteome</keyword>
<gene>
    <name evidence="3" type="ORF">L1049_025918</name>
</gene>
<name>A0AAP0NFF4_LIQFO</name>
<feature type="transmembrane region" description="Helical" evidence="1">
    <location>
        <begin position="7"/>
        <end position="26"/>
    </location>
</feature>
<dbReference type="PANTHER" id="PTHR44991:SF1">
    <property type="entry name" value="IMMUNOGLOBULIN SUPERFAMILY MEMBER 5"/>
    <property type="match status" value="1"/>
</dbReference>
<evidence type="ECO:0000256" key="1">
    <source>
        <dbReference type="SAM" id="Phobius"/>
    </source>
</evidence>
<accession>A0AAP0NFF4</accession>
<dbReference type="EMBL" id="JBBPBK010000014">
    <property type="protein sequence ID" value="KAK9270339.1"/>
    <property type="molecule type" value="Genomic_DNA"/>
</dbReference>
<sequence>MIGWLHVTVAAVSAGALILLLIVLIWRCSSCCSKRRRTDFVDTTRRTESLQDGIAKLHHVSLHRQIEMDNKRRANYYGKVRRGVSAKPLFNWADHPSLVTDAVENGWSRFAFTAYMSSPSTKSTLLGLCAVGDQGRETEAEMSWEVCQNSADFMQKIRLNSGLKRTNTSAPHLAAASVIRTALPLPGPPLGNSSFPEEAYFEITILSSREDDHESVGKVKEGERTKLIQENFNMKVNSNSLIHVTSIKANNKLEELKLGGKDDGRGEIPLLSMGLSGGGLLPLKLPGSYQGSIGFNSNGSVYLDGIKLVFDSEKAEWGRKDKVIGCGYDPSQKKVFFTVDSELVHVIHCKSEEFGTPLYPTLAANTDITVLVNFGQTVFTYAPANAQRTPNPCFIGPLVNSPAAAALGYEDSRELFSMGRIDAQWLNRCTTRGSLNNGNNNNRAMDFDEESEADLFEIVLDSCGRSPNTVL</sequence>
<dbReference type="AlphaFoldDB" id="A0AAP0NFF4"/>
<evidence type="ECO:0000313" key="3">
    <source>
        <dbReference type="EMBL" id="KAK9270339.1"/>
    </source>
</evidence>
<evidence type="ECO:0000313" key="4">
    <source>
        <dbReference type="Proteomes" id="UP001415857"/>
    </source>
</evidence>
<dbReference type="PROSITE" id="PS50188">
    <property type="entry name" value="B302_SPRY"/>
    <property type="match status" value="1"/>
</dbReference>
<dbReference type="InterPro" id="IPR003877">
    <property type="entry name" value="SPRY_dom"/>
</dbReference>